<evidence type="ECO:0000256" key="1">
    <source>
        <dbReference type="SAM" id="Phobius"/>
    </source>
</evidence>
<name>A0A2P2JNZ9_RHIMU</name>
<protein>
    <submittedName>
        <fullName evidence="2">Uncharacterized protein</fullName>
    </submittedName>
</protein>
<reference evidence="2" key="1">
    <citation type="submission" date="2018-02" db="EMBL/GenBank/DDBJ databases">
        <title>Rhizophora mucronata_Transcriptome.</title>
        <authorList>
            <person name="Meera S.P."/>
            <person name="Sreeshan A."/>
            <person name="Augustine A."/>
        </authorList>
    </citation>
    <scope>NUCLEOTIDE SEQUENCE</scope>
    <source>
        <tissue evidence="2">Leaf</tissue>
    </source>
</reference>
<feature type="transmembrane region" description="Helical" evidence="1">
    <location>
        <begin position="29"/>
        <end position="49"/>
    </location>
</feature>
<evidence type="ECO:0000313" key="2">
    <source>
        <dbReference type="EMBL" id="MBW95200.1"/>
    </source>
</evidence>
<accession>A0A2P2JNZ9</accession>
<organism evidence="2">
    <name type="scientific">Rhizophora mucronata</name>
    <name type="common">Asiatic mangrove</name>
    <dbReference type="NCBI Taxonomy" id="61149"/>
    <lineage>
        <taxon>Eukaryota</taxon>
        <taxon>Viridiplantae</taxon>
        <taxon>Streptophyta</taxon>
        <taxon>Embryophyta</taxon>
        <taxon>Tracheophyta</taxon>
        <taxon>Spermatophyta</taxon>
        <taxon>Magnoliopsida</taxon>
        <taxon>eudicotyledons</taxon>
        <taxon>Gunneridae</taxon>
        <taxon>Pentapetalae</taxon>
        <taxon>rosids</taxon>
        <taxon>fabids</taxon>
        <taxon>Malpighiales</taxon>
        <taxon>Rhizophoraceae</taxon>
        <taxon>Rhizophora</taxon>
    </lineage>
</organism>
<keyword evidence="1" id="KW-0472">Membrane</keyword>
<dbReference type="EMBL" id="GGEC01014717">
    <property type="protein sequence ID" value="MBW95200.1"/>
    <property type="molecule type" value="Transcribed_RNA"/>
</dbReference>
<proteinExistence type="predicted"/>
<keyword evidence="1" id="KW-0812">Transmembrane</keyword>
<keyword evidence="1" id="KW-1133">Transmembrane helix</keyword>
<dbReference type="AlphaFoldDB" id="A0A2P2JNZ9"/>
<sequence length="55" mass="6660">MMDEIQISMKKQSQVLIHIEELNCCNTPIFTTTYCLLILLFFFYWFTIFPSMFQP</sequence>